<reference evidence="1" key="1">
    <citation type="submission" date="2012-11" db="EMBL/GenBank/DDBJ databases">
        <authorList>
            <person name="Butler M."/>
            <person name="Stockwell P."/>
            <person name="Black M."/>
            <person name="Day R."/>
            <person name="Zhao Z."/>
            <person name="Huang L."/>
            <person name="Lamont I."/>
            <person name="Poulter R."/>
        </authorList>
    </citation>
    <scope>NUCLEOTIDE SEQUENCE</scope>
    <source>
        <strain evidence="1">ICMP18744</strain>
        <strain evidence="2">M228</strain>
    </source>
</reference>
<protein>
    <submittedName>
        <fullName evidence="1">Uncharacterized protein</fullName>
    </submittedName>
</protein>
<organism evidence="1">
    <name type="scientific">Pseudomonas syringae pv. actinidiae</name>
    <dbReference type="NCBI Taxonomy" id="103796"/>
    <lineage>
        <taxon>Bacteria</taxon>
        <taxon>Pseudomonadati</taxon>
        <taxon>Pseudomonadota</taxon>
        <taxon>Gammaproteobacteria</taxon>
        <taxon>Pseudomonadales</taxon>
        <taxon>Pseudomonadaceae</taxon>
        <taxon>Pseudomonas</taxon>
        <taxon>Pseudomonas syringae</taxon>
    </lineage>
</organism>
<evidence type="ECO:0000313" key="1">
    <source>
        <dbReference type="EMBL" id="AGE82306.1"/>
    </source>
</evidence>
<proteinExistence type="predicted"/>
<dbReference type="EMBL" id="KC148186">
    <property type="protein sequence ID" value="AGE82306.1"/>
    <property type="molecule type" value="Genomic_DNA"/>
</dbReference>
<sequence length="82" mass="9141">MTECQFHNNCGVYCETPEQVAFNLCENCLDAKQMHEVVSLRTAAIVDAATELLDVLDAAANVDEPSPEQREWMERLRTALAA</sequence>
<reference evidence="1" key="2">
    <citation type="journal article" date="2013" name="PLoS ONE">
        <title>Pseudomonas syringae pv. actinidiae from Recent Outbreaks of Kiwifruit Bacterial Canker Belong to Different Clones that Originated in China.</title>
        <authorList>
            <person name="Butler M.I."/>
            <person name="Stockwell P.A."/>
            <person name="Black M.A."/>
            <person name="Day R.C."/>
            <person name="Lamont I.L."/>
            <person name="Poulter R.T.M."/>
        </authorList>
    </citation>
    <scope>NUCLEOTIDE SEQUENCE</scope>
    <source>
        <strain evidence="1">ICMP18744</strain>
        <strain evidence="2">M228</strain>
    </source>
</reference>
<dbReference type="RefSeq" id="WP_017682858.1">
    <property type="nucleotide sequence ID" value="NZ_CP019730.1"/>
</dbReference>
<name>M1J9A7_PSESF</name>
<dbReference type="EMBL" id="KC148187">
    <property type="protein sequence ID" value="AGE82432.1"/>
    <property type="molecule type" value="Genomic_DNA"/>
</dbReference>
<accession>M1J9A7</accession>
<evidence type="ECO:0000313" key="2">
    <source>
        <dbReference type="EMBL" id="AGE82432.1"/>
    </source>
</evidence>
<dbReference type="AlphaFoldDB" id="M1J9A7"/>